<gene>
    <name evidence="2" type="ORF">BHU62_11920</name>
</gene>
<keyword evidence="1" id="KW-0812">Transmembrane</keyword>
<name>A0A1Q4P095_SERMA</name>
<sequence length="1638" mass="179640">MSSDFTTQSTNFLSAQSGAVDPRTGMYGYNISVAHLSGNSGLGPELPVLLRYSPLQRENNGFGIGVTLPVTSYDKSTRTLQLSTGESYKVIESGNILHVIHAKPINFKAEVREDGYYISYKNGITEILTAPDKAGIKVTEVILSPAGRKLLLSWELFGGINRLISVHDESTELLTVSYSSTGGLITFEVWPGTSEAHTLELMLQNEYLSSVLNQSLSLTWELEYTDDVLTKVTAPTGLIDRVSYGQQGHQFPTGGPSGTLPYVIGYWQNDATGTQLHNIRYHYTDHNFLGFGSSNSGSWDKDTDFLYGVLGDYEYGSTETYLDENDAELSKTTRTYNNYHLQTKETVQRVGSTCTSVTETEYYAIRGENFDDQPPQFQMPKRKILSLIDTSRPEAKQSRKEVTLTEYDENGNPVRQEAPDGTVTEYTFYSADGDGNNCPPSPNGFVRFMHKMTVIPRSSDYEDVLARVTEYTYTFLGSSDHVVQHSQKQYVGTTLLSEQVTDYNATNGNSEYGRIIGITRTLSHKEQIFTNVHKITSTVRNSLLTQSTTLTGHDGLTTVTSRTLSALSGLLFSETNAWGVTNKYTYDPVGRPLTQVIAFGTQYENRRTWHYALEDTGPITVETDALGNQTRMLFDAMGREREQQTIDSNSTKKWLDVVTCQYNLMGDYASGREYDWQTSQPGSESYSIGAEAIYDGWGQSAGMRHSNGIYSLKDTDPVDLIINEYSQGGNDKAVLTSGKKTTFLDEKSQLPVKEVLYDTNNVEQGIVRIKYDGLNQLRETQDERGNVTHFTRDDFGREVRRLLPDGTIVEREYAPYLSGNQVSLIKVTGQMADGVSRCITMGIREFDSLGRITESLVGGRKTTYHYQDACPLPDVVTLPSGIKTQYTYIPELNHAIKSLTTQGITQSFNYDPLTGDLLQASEGDNVNNLAWSADGQLKAEEFVRQGDTCQTGYTRTLSGEVTVYTDITGHQARYQRDTFGKVVGITDGPISITLGYDALSRLQIQTATDSTSASSLSTALTRDDFGRELTRTLTDSTGAKLIVAQTWLKNGLLDTRVISQQGSTVRTEQYEYDMRNRLVSYRVSGDSLPQDAFGHSMSAQTYSYDALNNLTKVVTTLKDSSTDTALYQYDNSDDPTQLSAVTHTHAMYPENISLEYDAEGRMTKDDAGRQLTYDAIGRLSSVQGEGNSGGHYSYDAQDQLVSQTVNEGDTRRLYYRGNELVNEALVQQKQAVRLIKHGHTCLGIHNGDMLTLTGVDQHDSLLWSRGSHEKEGVLHSWSPYGTGEPQKMLPGFNGERPDPVSGTYHLGNGYRAYNPALMRFNCPDSLSPFGASGINPYAYCAGDPVNFSDPSGHISWSGWLGIGLGIVGIALSVVTLGSSLVASSMAVGASASIATAAASTSALKLMGIGLGLVADVTGIASGATEETNPKASSILGWVSLGAGVAGIAAGLAPLAARGVSKTGRFVGDWQYKLQHAGGVPKLGTQSDTVTMPILKNTKAKLYDVEENLKGWAIRENKAKITRVTKASDLAEVRDSSKVHKFVFSEDGVLSIGSISKKIDPKNLSHPTLVGGPKGKGAISAGYMYHSGDSFSIVNHSGHYQPSFEDLTPTADFLSDSFNLNVRRVRSGSLRHLWLHKFN</sequence>
<evidence type="ECO:0000313" key="3">
    <source>
        <dbReference type="Proteomes" id="UP000185770"/>
    </source>
</evidence>
<dbReference type="PANTHER" id="PTHR32305:SF15">
    <property type="entry name" value="PROTEIN RHSA-RELATED"/>
    <property type="match status" value="1"/>
</dbReference>
<keyword evidence="1" id="KW-0472">Membrane</keyword>
<dbReference type="OrthoDB" id="7030285at2"/>
<dbReference type="Gene3D" id="2.180.10.10">
    <property type="entry name" value="RHS repeat-associated core"/>
    <property type="match status" value="1"/>
</dbReference>
<comment type="caution">
    <text evidence="2">The sequence shown here is derived from an EMBL/GenBank/DDBJ whole genome shotgun (WGS) entry which is preliminary data.</text>
</comment>
<feature type="transmembrane region" description="Helical" evidence="1">
    <location>
        <begin position="1393"/>
        <end position="1414"/>
    </location>
</feature>
<evidence type="ECO:0000313" key="2">
    <source>
        <dbReference type="EMBL" id="OKB66575.1"/>
    </source>
</evidence>
<accession>A0A1Q4P095</accession>
<keyword evidence="1" id="KW-1133">Transmembrane helix</keyword>
<feature type="transmembrane region" description="Helical" evidence="1">
    <location>
        <begin position="1356"/>
        <end position="1381"/>
    </location>
</feature>
<dbReference type="Proteomes" id="UP000185770">
    <property type="component" value="Unassembled WGS sequence"/>
</dbReference>
<evidence type="ECO:0000256" key="1">
    <source>
        <dbReference type="SAM" id="Phobius"/>
    </source>
</evidence>
<organism evidence="2 3">
    <name type="scientific">Serratia marcescens</name>
    <dbReference type="NCBI Taxonomy" id="615"/>
    <lineage>
        <taxon>Bacteria</taxon>
        <taxon>Pseudomonadati</taxon>
        <taxon>Pseudomonadota</taxon>
        <taxon>Gammaproteobacteria</taxon>
        <taxon>Enterobacterales</taxon>
        <taxon>Yersiniaceae</taxon>
        <taxon>Serratia</taxon>
    </lineage>
</organism>
<reference evidence="2 3" key="1">
    <citation type="submission" date="2016-09" db="EMBL/GenBank/DDBJ databases">
        <title>Serratia marcescens MSU-97 and epiphytic antimycotic-producing bacteria.</title>
        <authorList>
            <person name="Matilla M.A."/>
        </authorList>
    </citation>
    <scope>NUCLEOTIDE SEQUENCE [LARGE SCALE GENOMIC DNA]</scope>
    <source>
        <strain evidence="2 3">MSU-97</strain>
    </source>
</reference>
<evidence type="ECO:0008006" key="4">
    <source>
        <dbReference type="Google" id="ProtNLM"/>
    </source>
</evidence>
<dbReference type="EMBL" id="MJAO01000010">
    <property type="protein sequence ID" value="OKB66575.1"/>
    <property type="molecule type" value="Genomic_DNA"/>
</dbReference>
<dbReference type="InterPro" id="IPR006530">
    <property type="entry name" value="YD"/>
</dbReference>
<feature type="transmembrane region" description="Helical" evidence="1">
    <location>
        <begin position="1434"/>
        <end position="1456"/>
    </location>
</feature>
<proteinExistence type="predicted"/>
<dbReference type="Pfam" id="PF05593">
    <property type="entry name" value="RHS_repeat"/>
    <property type="match status" value="1"/>
</dbReference>
<dbReference type="NCBIfam" id="TIGR01643">
    <property type="entry name" value="YD_repeat_2x"/>
    <property type="match status" value="1"/>
</dbReference>
<dbReference type="RefSeq" id="WP_073532243.1">
    <property type="nucleotide sequence ID" value="NZ_MJAO01000010.1"/>
</dbReference>
<protein>
    <recommendedName>
        <fullName evidence="4">Type IV secretion protein Rhs</fullName>
    </recommendedName>
</protein>
<dbReference type="PANTHER" id="PTHR32305">
    <property type="match status" value="1"/>
</dbReference>
<dbReference type="InterPro" id="IPR031325">
    <property type="entry name" value="RHS_repeat"/>
</dbReference>
<dbReference type="NCBIfam" id="TIGR03696">
    <property type="entry name" value="Rhs_assc_core"/>
    <property type="match status" value="1"/>
</dbReference>
<dbReference type="InterPro" id="IPR050708">
    <property type="entry name" value="T6SS_VgrG/RHS"/>
</dbReference>
<dbReference type="InterPro" id="IPR022385">
    <property type="entry name" value="Rhs_assc_core"/>
</dbReference>